<gene>
    <name evidence="2" type="ORF">DET59_102450</name>
</gene>
<dbReference type="RefSeq" id="WP_181778048.1">
    <property type="nucleotide sequence ID" value="NZ_QNRJ01000002.1"/>
</dbReference>
<feature type="compositionally biased region" description="Low complexity" evidence="1">
    <location>
        <begin position="26"/>
        <end position="35"/>
    </location>
</feature>
<feature type="region of interest" description="Disordered" evidence="1">
    <location>
        <begin position="1"/>
        <end position="53"/>
    </location>
</feature>
<reference evidence="2 3" key="1">
    <citation type="submission" date="2018-06" db="EMBL/GenBank/DDBJ databases">
        <title>Freshwater and sediment microbial communities from various areas in North America, analyzing microbe dynamics in response to fracking.</title>
        <authorList>
            <person name="Lamendella R."/>
        </authorList>
    </citation>
    <scope>NUCLEOTIDE SEQUENCE [LARGE SCALE GENOMIC DNA]</scope>
    <source>
        <strain evidence="2 3">97B</strain>
    </source>
</reference>
<evidence type="ECO:0000256" key="1">
    <source>
        <dbReference type="SAM" id="MobiDB-lite"/>
    </source>
</evidence>
<accession>A0A366EZA8</accession>
<name>A0A366EZA8_9BACI</name>
<evidence type="ECO:0000313" key="2">
    <source>
        <dbReference type="EMBL" id="RBP07060.1"/>
    </source>
</evidence>
<dbReference type="AlphaFoldDB" id="A0A366EZA8"/>
<protein>
    <submittedName>
        <fullName evidence="2">Uncharacterized protein</fullName>
    </submittedName>
</protein>
<feature type="compositionally biased region" description="Basic residues" evidence="1">
    <location>
        <begin position="40"/>
        <end position="53"/>
    </location>
</feature>
<sequence length="53" mass="5962">MMKRKAQYNAAEKNNQTPLKNKQEAEFSAEFSQAEDPAKGKNRNSSKGMKGRS</sequence>
<evidence type="ECO:0000313" key="3">
    <source>
        <dbReference type="Proteomes" id="UP000252118"/>
    </source>
</evidence>
<comment type="caution">
    <text evidence="2">The sequence shown here is derived from an EMBL/GenBank/DDBJ whole genome shotgun (WGS) entry which is preliminary data.</text>
</comment>
<dbReference type="Proteomes" id="UP000252118">
    <property type="component" value="Unassembled WGS sequence"/>
</dbReference>
<dbReference type="EMBL" id="QNRJ01000002">
    <property type="protein sequence ID" value="RBP07060.1"/>
    <property type="molecule type" value="Genomic_DNA"/>
</dbReference>
<organism evidence="2 3">
    <name type="scientific">Rossellomorea aquimaris</name>
    <dbReference type="NCBI Taxonomy" id="189382"/>
    <lineage>
        <taxon>Bacteria</taxon>
        <taxon>Bacillati</taxon>
        <taxon>Bacillota</taxon>
        <taxon>Bacilli</taxon>
        <taxon>Bacillales</taxon>
        <taxon>Bacillaceae</taxon>
        <taxon>Rossellomorea</taxon>
    </lineage>
</organism>
<proteinExistence type="predicted"/>